<dbReference type="Pfam" id="PF13490">
    <property type="entry name" value="zf-HC2"/>
    <property type="match status" value="1"/>
</dbReference>
<protein>
    <recommendedName>
        <fullName evidence="1">Putative zinc-finger domain-containing protein</fullName>
    </recommendedName>
</protein>
<evidence type="ECO:0000259" key="1">
    <source>
        <dbReference type="Pfam" id="PF13490"/>
    </source>
</evidence>
<name>A0A6J4LPS2_9BACT</name>
<sequence length="249" mass="26504">MSAEELIRFVDGEGLPEERTRIRRHLRRCGPCLELARDLRGTTRELELRFADLDDAAAAASLPPSFQAVQRLRGARPRAHASGMLPRAAAVLALAAIGAAAASPLRSRVLDWLAGDVASVSVPRSPPPSSRPGPVAVPEEYRFVPEGETFIVHFNGAQDESSLTLRVSDGREAVLQIAAAASAHPAVFVMPNGVRIGAAGAGGVRYGITVPPSVRTIVLRTHGGDPPTTLSARTVRERGEAWIRLGPQR</sequence>
<gene>
    <name evidence="2" type="ORF">AVDCRST_MAG68-2868</name>
</gene>
<organism evidence="2">
    <name type="scientific">uncultured Gemmatimonadota bacterium</name>
    <dbReference type="NCBI Taxonomy" id="203437"/>
    <lineage>
        <taxon>Bacteria</taxon>
        <taxon>Pseudomonadati</taxon>
        <taxon>Gemmatimonadota</taxon>
        <taxon>environmental samples</taxon>
    </lineage>
</organism>
<dbReference type="InterPro" id="IPR027383">
    <property type="entry name" value="Znf_put"/>
</dbReference>
<dbReference type="EMBL" id="CADCTW010000136">
    <property type="protein sequence ID" value="CAA9339356.1"/>
    <property type="molecule type" value="Genomic_DNA"/>
</dbReference>
<feature type="domain" description="Putative zinc-finger" evidence="1">
    <location>
        <begin position="8"/>
        <end position="32"/>
    </location>
</feature>
<dbReference type="InterPro" id="IPR041916">
    <property type="entry name" value="Anti_sigma_zinc_sf"/>
</dbReference>
<dbReference type="Gene3D" id="1.10.10.1320">
    <property type="entry name" value="Anti-sigma factor, zinc-finger domain"/>
    <property type="match status" value="1"/>
</dbReference>
<reference evidence="2" key="1">
    <citation type="submission" date="2020-02" db="EMBL/GenBank/DDBJ databases">
        <authorList>
            <person name="Meier V. D."/>
        </authorList>
    </citation>
    <scope>NUCLEOTIDE SEQUENCE</scope>
    <source>
        <strain evidence="2">AVDCRST_MAG68</strain>
    </source>
</reference>
<evidence type="ECO:0000313" key="2">
    <source>
        <dbReference type="EMBL" id="CAA9339356.1"/>
    </source>
</evidence>
<proteinExistence type="predicted"/>
<accession>A0A6J4LPS2</accession>
<dbReference type="AlphaFoldDB" id="A0A6J4LPS2"/>